<feature type="compositionally biased region" description="Low complexity" evidence="1">
    <location>
        <begin position="974"/>
        <end position="989"/>
    </location>
</feature>
<protein>
    <recommendedName>
        <fullName evidence="3">DUF8035 domain-containing protein</fullName>
    </recommendedName>
</protein>
<feature type="region of interest" description="Disordered" evidence="1">
    <location>
        <begin position="782"/>
        <end position="836"/>
    </location>
</feature>
<evidence type="ECO:0000256" key="1">
    <source>
        <dbReference type="SAM" id="MobiDB-lite"/>
    </source>
</evidence>
<evidence type="ECO:0000313" key="5">
    <source>
        <dbReference type="Proteomes" id="UP000078343"/>
    </source>
</evidence>
<feature type="region of interest" description="Disordered" evidence="1">
    <location>
        <begin position="933"/>
        <end position="1077"/>
    </location>
</feature>
<dbReference type="OrthoDB" id="5418088at2759"/>
<dbReference type="PANTHER" id="PTHR42081">
    <property type="entry name" value="ZINC FINGER PROTEIN DHHC DOMAIN CONTAINING PROTEIN"/>
    <property type="match status" value="1"/>
</dbReference>
<feature type="region of interest" description="Disordered" evidence="1">
    <location>
        <begin position="464"/>
        <end position="506"/>
    </location>
</feature>
<feature type="compositionally biased region" description="Basic residues" evidence="1">
    <location>
        <begin position="331"/>
        <end position="342"/>
    </location>
</feature>
<feature type="compositionally biased region" description="Basic and acidic residues" evidence="1">
    <location>
        <begin position="933"/>
        <end position="942"/>
    </location>
</feature>
<feature type="compositionally biased region" description="Polar residues" evidence="1">
    <location>
        <begin position="673"/>
        <end position="687"/>
    </location>
</feature>
<evidence type="ECO:0000256" key="2">
    <source>
        <dbReference type="SAM" id="SignalP"/>
    </source>
</evidence>
<evidence type="ECO:0000313" key="4">
    <source>
        <dbReference type="EMBL" id="OAP54261.1"/>
    </source>
</evidence>
<feature type="compositionally biased region" description="Low complexity" evidence="1">
    <location>
        <begin position="343"/>
        <end position="354"/>
    </location>
</feature>
<feature type="compositionally biased region" description="Basic and acidic residues" evidence="1">
    <location>
        <begin position="732"/>
        <end position="741"/>
    </location>
</feature>
<dbReference type="InterPro" id="IPR058348">
    <property type="entry name" value="DUF8035"/>
</dbReference>
<feature type="compositionally biased region" description="Low complexity" evidence="1">
    <location>
        <begin position="612"/>
        <end position="625"/>
    </location>
</feature>
<name>A0A178Z3Z2_9EURO</name>
<feature type="compositionally biased region" description="Basic and acidic residues" evidence="1">
    <location>
        <begin position="626"/>
        <end position="639"/>
    </location>
</feature>
<evidence type="ECO:0000259" key="3">
    <source>
        <dbReference type="Pfam" id="PF26118"/>
    </source>
</evidence>
<dbReference type="Pfam" id="PF26118">
    <property type="entry name" value="DUF8035"/>
    <property type="match status" value="1"/>
</dbReference>
<dbReference type="EMBL" id="LVYI01000014">
    <property type="protein sequence ID" value="OAP54261.1"/>
    <property type="molecule type" value="Genomic_DNA"/>
</dbReference>
<feature type="chain" id="PRO_5008098222" description="DUF8035 domain-containing protein" evidence="2">
    <location>
        <begin position="29"/>
        <end position="1328"/>
    </location>
</feature>
<feature type="signal peptide" evidence="2">
    <location>
        <begin position="1"/>
        <end position="28"/>
    </location>
</feature>
<proteinExistence type="predicted"/>
<dbReference type="RefSeq" id="XP_018687628.1">
    <property type="nucleotide sequence ID" value="XM_018842868.1"/>
</dbReference>
<feature type="compositionally biased region" description="Basic residues" evidence="1">
    <location>
        <begin position="751"/>
        <end position="760"/>
    </location>
</feature>
<gene>
    <name evidence="4" type="ORF">AYL99_11362</name>
</gene>
<reference evidence="4 5" key="1">
    <citation type="submission" date="2016-04" db="EMBL/GenBank/DDBJ databases">
        <title>Draft genome of Fonsecaea erecta CBS 125763.</title>
        <authorList>
            <person name="Weiss V.A."/>
            <person name="Vicente V.A."/>
            <person name="Raittz R.T."/>
            <person name="Moreno L.F."/>
            <person name="De Souza E.M."/>
            <person name="Pedrosa F.O."/>
            <person name="Steffens M.B."/>
            <person name="Faoro H."/>
            <person name="Tadra-Sfeir M.Z."/>
            <person name="Najafzadeh M.J."/>
            <person name="Felipe M.S."/>
            <person name="Teixeira M."/>
            <person name="Sun J."/>
            <person name="Xi L."/>
            <person name="Gomes R."/>
            <person name="De Azevedo C.M."/>
            <person name="Salgado C.G."/>
            <person name="Da Silva M.B."/>
            <person name="Nascimento M.F."/>
            <person name="Queiroz-Telles F."/>
            <person name="Attili D.S."/>
            <person name="Gorbushina A."/>
        </authorList>
    </citation>
    <scope>NUCLEOTIDE SEQUENCE [LARGE SCALE GENOMIC DNA]</scope>
    <source>
        <strain evidence="4 5">CBS 125763</strain>
    </source>
</reference>
<feature type="region of interest" description="Disordered" evidence="1">
    <location>
        <begin position="595"/>
        <end position="760"/>
    </location>
</feature>
<keyword evidence="2" id="KW-0732">Signal</keyword>
<feature type="compositionally biased region" description="Polar residues" evidence="1">
    <location>
        <begin position="782"/>
        <end position="791"/>
    </location>
</feature>
<organism evidence="4 5">
    <name type="scientific">Fonsecaea erecta</name>
    <dbReference type="NCBI Taxonomy" id="1367422"/>
    <lineage>
        <taxon>Eukaryota</taxon>
        <taxon>Fungi</taxon>
        <taxon>Dikarya</taxon>
        <taxon>Ascomycota</taxon>
        <taxon>Pezizomycotina</taxon>
        <taxon>Eurotiomycetes</taxon>
        <taxon>Chaetothyriomycetidae</taxon>
        <taxon>Chaetothyriales</taxon>
        <taxon>Herpotrichiellaceae</taxon>
        <taxon>Fonsecaea</taxon>
    </lineage>
</organism>
<comment type="caution">
    <text evidence="4">The sequence shown here is derived from an EMBL/GenBank/DDBJ whole genome shotgun (WGS) entry which is preliminary data.</text>
</comment>
<dbReference type="GeneID" id="30015530"/>
<feature type="domain" description="DUF8035" evidence="3">
    <location>
        <begin position="878"/>
        <end position="931"/>
    </location>
</feature>
<keyword evidence="5" id="KW-1185">Reference proteome</keyword>
<dbReference type="Proteomes" id="UP000078343">
    <property type="component" value="Unassembled WGS sequence"/>
</dbReference>
<accession>A0A178Z3Z2</accession>
<feature type="region of interest" description="Disordered" evidence="1">
    <location>
        <begin position="315"/>
        <end position="356"/>
    </location>
</feature>
<feature type="compositionally biased region" description="Basic and acidic residues" evidence="1">
    <location>
        <begin position="689"/>
        <end position="698"/>
    </location>
</feature>
<sequence length="1328" mass="148190">MAMDSGTIAAVAALVVSVIAMIVACAQAIQQYVITGQLIRICDGVVYGKMPGQGRRVWEYSQFRFRVVYSMPQVGLRPSLWFDMLPQQQSYYSKGHLPLPDLRHRAHRRVDNSFSYALGYLPRPRMRSEYSATPGEASWVSFCRVAQHASESDLFYDLIDCDADRCPSDLPAVPMQVSLRDAAVIAIMAGMRCTYASFEKKSLSMSGSGGTITSSWHPLLGATIHFAPRNYNALSDNDARMDEILGLRIGRGSISSAWMARMSDIIIIAGRQYDSHDRRSYEEFEGHTWITLSRSRAMVKASMYSPLRQAHSPVRTYRLRSISPGRDFRPRGRSRASTRSRSRQSVTSRADGPIILPPEPAAGAAGEAFEVGIRPSKNDGNWTFESEVSASTSVSGDIPQHKNVPQHLYQSEGTATPPIDSRYKRAVAFLRTRFSSVHAVMLRREPAADLENDGMTGIPAMTTAHTQSAGNRQADKHGRRRSRSIPAKNQPQHAGVGHAGGHLRPRRAVRTGLDGQGLQDYITEKRARPVGVDSTVHGQLLLPWRPEAEESSGLPDQQGEPEDWIQSVHQLHLDQTLFAIHKWRMMLDKRRQLREESSTQDDWEVESLQTYRSASVPSSRATTPPSRRDSRSGSRESRGSTHRSGTLSPRGDLEPEARGRVRTPKMVGELRYQSPSPLSLHRSTGRGSVSDEARRVAYGDEPIDPVGDMTRTGPSEEEPEIKCDPSIQLRENQTDRNHDDETTNSTPSHSSSKKQQVKKPRRVQILLPGHPDDPESEIASIATTSNASERNSSVERARPRVGSLKRSDTRGGDLPRVAGGVDESRLGDQGAENIRPAPVPVKPILKAPKQHFPEDEYPVREGVATLRDLTKDGIPAGARWTKIKRALVNPEALERCRERFEERDDSVIVLRVLSKKEIIKLAQLTQEIREAREQQWHPDRLTESPASMSDSEDEFHRYQTADAPSHAAPRQGRRTASSSRGSSPSPHSRLTSPAVSIPPTPTSDRNSFISQPGPRRRRASTRSDISVRESLESDSDDLQRPRSRSTGRRSIFDDELAPTSRPSTGFDTNPQPEEKPSPGLVDWFWLSQADVLPGYCATPWQRHFSESTCFGAIMTMLVALEYYYADVSTLRYVEKQAHCEQWIRQGRSTYPSYAINAMGGVVVSRKYPRVKFDCLSTPIPPIELLDSYRYQVTRSGFEGSSRSVMERLGELMCLDSWLSLCGRLPEIYDGSNDMLRSTPALVQKIMTDFDFVFSRLNRTPAEGGLQIIQEVAESIVHTLEQESLSEVEQLFAVVAILRTAKMALCVIYGPGTAQLRDILVNDVQVYLV</sequence>
<feature type="compositionally biased region" description="Polar residues" evidence="1">
    <location>
        <begin position="1060"/>
        <end position="1071"/>
    </location>
</feature>
<dbReference type="PANTHER" id="PTHR42081:SF1">
    <property type="entry name" value="ZINC FINGER PROTEIN DHHC DOMAIN CONTAINING PROTEIN"/>
    <property type="match status" value="1"/>
</dbReference>